<keyword evidence="2" id="KW-0732">Signal</keyword>
<accession>A0AAT9FQ02</accession>
<proteinExistence type="predicted"/>
<feature type="transmembrane region" description="Helical" evidence="1">
    <location>
        <begin position="40"/>
        <end position="58"/>
    </location>
</feature>
<feature type="chain" id="PRO_5043512844" description="Lipoprotein" evidence="2">
    <location>
        <begin position="23"/>
        <end position="86"/>
    </location>
</feature>
<evidence type="ECO:0000256" key="2">
    <source>
        <dbReference type="SAM" id="SignalP"/>
    </source>
</evidence>
<reference evidence="3" key="1">
    <citation type="submission" date="2024-07" db="EMBL/GenBank/DDBJ databases">
        <title>Complete genome sequence of Verrucomicrobiaceae bacterium NT6N.</title>
        <authorList>
            <person name="Huang C."/>
            <person name="Takami H."/>
            <person name="Hamasaki K."/>
        </authorList>
    </citation>
    <scope>NUCLEOTIDE SEQUENCE</scope>
    <source>
        <strain evidence="3">NT6N</strain>
    </source>
</reference>
<keyword evidence="1" id="KW-0472">Membrane</keyword>
<keyword evidence="1" id="KW-1133">Transmembrane helix</keyword>
<gene>
    <name evidence="3" type="ORF">NT6N_31030</name>
</gene>
<feature type="signal peptide" evidence="2">
    <location>
        <begin position="1"/>
        <end position="22"/>
    </location>
</feature>
<dbReference type="EMBL" id="AP026866">
    <property type="protein sequence ID" value="BDS08063.1"/>
    <property type="molecule type" value="Genomic_DNA"/>
</dbReference>
<protein>
    <recommendedName>
        <fullName evidence="4">Lipoprotein</fullName>
    </recommendedName>
</protein>
<keyword evidence="1" id="KW-0812">Transmembrane</keyword>
<dbReference type="KEGG" id="osu:NT6N_31030"/>
<name>A0AAT9FQ02_9BACT</name>
<evidence type="ECO:0000256" key="1">
    <source>
        <dbReference type="SAM" id="Phobius"/>
    </source>
</evidence>
<organism evidence="3">
    <name type="scientific">Oceaniferula spumae</name>
    <dbReference type="NCBI Taxonomy" id="2979115"/>
    <lineage>
        <taxon>Bacteria</taxon>
        <taxon>Pseudomonadati</taxon>
        <taxon>Verrucomicrobiota</taxon>
        <taxon>Verrucomicrobiia</taxon>
        <taxon>Verrucomicrobiales</taxon>
        <taxon>Verrucomicrobiaceae</taxon>
        <taxon>Oceaniferula</taxon>
    </lineage>
</organism>
<evidence type="ECO:0000313" key="3">
    <source>
        <dbReference type="EMBL" id="BDS08063.1"/>
    </source>
</evidence>
<dbReference type="AlphaFoldDB" id="A0AAT9FQ02"/>
<evidence type="ECO:0008006" key="4">
    <source>
        <dbReference type="Google" id="ProtNLM"/>
    </source>
</evidence>
<sequence>MTNSFSSIKLAAGAVVAALMFANCSTTYDSYGRPVQSVDPVAATAAAVAVGAIAYSAGKNNRNHYHRNYYRGHYRGHHHGHYRGHR</sequence>